<dbReference type="GeneID" id="93485969"/>
<protein>
    <submittedName>
        <fullName evidence="9">UDP-GlcNAc:undecaprenyl-phosphate GlcNAc-1-phosphate transferase</fullName>
        <ecNumber evidence="9">2.7.8.33</ecNumber>
    </submittedName>
</protein>
<dbReference type="EMBL" id="JACHHI010000003">
    <property type="protein sequence ID" value="MBB6477670.1"/>
    <property type="molecule type" value="Genomic_DNA"/>
</dbReference>
<dbReference type="CDD" id="cd06853">
    <property type="entry name" value="GT_WecA_like"/>
    <property type="match status" value="1"/>
</dbReference>
<evidence type="ECO:0000256" key="7">
    <source>
        <dbReference type="PIRSR" id="PIRSR600715-1"/>
    </source>
</evidence>
<keyword evidence="3 9" id="KW-0808">Transferase</keyword>
<dbReference type="GO" id="GO:0036380">
    <property type="term" value="F:UDP-N-acetylglucosamine-undecaprenyl-phosphate N-acetylglucosaminephosphotransferase activity"/>
    <property type="evidence" value="ECO:0007669"/>
    <property type="project" value="UniProtKB-EC"/>
</dbReference>
<comment type="cofactor">
    <cofactor evidence="7">
        <name>Mg(2+)</name>
        <dbReference type="ChEBI" id="CHEBI:18420"/>
    </cofactor>
</comment>
<evidence type="ECO:0000256" key="5">
    <source>
        <dbReference type="ARBA" id="ARBA00022989"/>
    </source>
</evidence>
<keyword evidence="2" id="KW-1003">Cell membrane</keyword>
<feature type="transmembrane region" description="Helical" evidence="8">
    <location>
        <begin position="212"/>
        <end position="228"/>
    </location>
</feature>
<feature type="transmembrane region" description="Helical" evidence="8">
    <location>
        <begin position="98"/>
        <end position="119"/>
    </location>
</feature>
<feature type="transmembrane region" description="Helical" evidence="8">
    <location>
        <begin position="70"/>
        <end position="86"/>
    </location>
</feature>
<dbReference type="Proteomes" id="UP000591941">
    <property type="component" value="Unassembled WGS sequence"/>
</dbReference>
<dbReference type="AlphaFoldDB" id="A0A841R3M5"/>
<comment type="caution">
    <text evidence="9">The sequence shown here is derived from an EMBL/GenBank/DDBJ whole genome shotgun (WGS) entry which is preliminary data.</text>
</comment>
<feature type="binding site" evidence="7">
    <location>
        <position position="149"/>
    </location>
    <ligand>
        <name>Mg(2+)</name>
        <dbReference type="ChEBI" id="CHEBI:18420"/>
    </ligand>
</feature>
<feature type="transmembrane region" description="Helical" evidence="8">
    <location>
        <begin position="47"/>
        <end position="64"/>
    </location>
</feature>
<feature type="transmembrane region" description="Helical" evidence="8">
    <location>
        <begin position="234"/>
        <end position="255"/>
    </location>
</feature>
<dbReference type="PANTHER" id="PTHR22926">
    <property type="entry name" value="PHOSPHO-N-ACETYLMURAMOYL-PENTAPEPTIDE-TRANSFERASE"/>
    <property type="match status" value="1"/>
</dbReference>
<keyword evidence="7" id="KW-0479">Metal-binding</keyword>
<feature type="transmembrane region" description="Helical" evidence="8">
    <location>
        <begin position="125"/>
        <end position="144"/>
    </location>
</feature>
<feature type="transmembrane region" description="Helical" evidence="8">
    <location>
        <begin position="309"/>
        <end position="327"/>
    </location>
</feature>
<dbReference type="InterPro" id="IPR000715">
    <property type="entry name" value="Glycosyl_transferase_4"/>
</dbReference>
<proteinExistence type="predicted"/>
<dbReference type="GO" id="GO:0005886">
    <property type="term" value="C:plasma membrane"/>
    <property type="evidence" value="ECO:0007669"/>
    <property type="project" value="UniProtKB-SubCell"/>
</dbReference>
<evidence type="ECO:0000313" key="10">
    <source>
        <dbReference type="Proteomes" id="UP000591941"/>
    </source>
</evidence>
<evidence type="ECO:0000256" key="6">
    <source>
        <dbReference type="ARBA" id="ARBA00023136"/>
    </source>
</evidence>
<dbReference type="GO" id="GO:0044038">
    <property type="term" value="P:cell wall macromolecule biosynthetic process"/>
    <property type="evidence" value="ECO:0007669"/>
    <property type="project" value="TreeGrafter"/>
</dbReference>
<comment type="subcellular location">
    <subcellularLocation>
        <location evidence="1">Cell membrane</location>
        <topology evidence="1">Multi-pass membrane protein</topology>
    </subcellularLocation>
</comment>
<sequence>MAYVIAFGIALIVTYVITPAVKRLACRVGAMDNPNARKVHHGVVPRLGGLGIYIGFLASVLYSLPLSTEVIGLLMGSAVIIAVGVWDDICQIPAKVKLLGQILAAVVLVACGVRVDWILNPLGDYIYLSAFISVPLTILWVVGFTNMVNLIDGLDGLAAGVSSIAAVSVALIAYQMGQWNSVAITVAMAGAAIGFLQYNFNPAKIFMGDTGSMFLGYTLAAVSIMGVMKTAATVALVVPVIALGLPIMDTALAIVRRKLSGMPIFAPDRGHLHHRLLDSGLSQKQVVLLMYAITAFLGMIALLVVHLNVVFGVVVVGVVTAAGLWWARYLGMIAGGKCASEKH</sequence>
<keyword evidence="7" id="KW-0460">Magnesium</keyword>
<evidence type="ECO:0000313" key="9">
    <source>
        <dbReference type="EMBL" id="MBB6477670.1"/>
    </source>
</evidence>
<keyword evidence="6 8" id="KW-0472">Membrane</keyword>
<organism evidence="9 10">
    <name type="scientific">Negativicoccus succinicivorans</name>
    <dbReference type="NCBI Taxonomy" id="620903"/>
    <lineage>
        <taxon>Bacteria</taxon>
        <taxon>Bacillati</taxon>
        <taxon>Bacillota</taxon>
        <taxon>Negativicutes</taxon>
        <taxon>Veillonellales</taxon>
        <taxon>Veillonellaceae</taxon>
        <taxon>Negativicoccus</taxon>
    </lineage>
</organism>
<dbReference type="PANTHER" id="PTHR22926:SF3">
    <property type="entry name" value="UNDECAPRENYL-PHOSPHATE ALPHA-N-ACETYLGLUCOSAMINYL 1-PHOSPHATE TRANSFERASE"/>
    <property type="match status" value="1"/>
</dbReference>
<dbReference type="Pfam" id="PF00953">
    <property type="entry name" value="Glycos_transf_4"/>
    <property type="match status" value="1"/>
</dbReference>
<evidence type="ECO:0000256" key="4">
    <source>
        <dbReference type="ARBA" id="ARBA00022692"/>
    </source>
</evidence>
<evidence type="ECO:0000256" key="3">
    <source>
        <dbReference type="ARBA" id="ARBA00022679"/>
    </source>
</evidence>
<evidence type="ECO:0000256" key="1">
    <source>
        <dbReference type="ARBA" id="ARBA00004651"/>
    </source>
</evidence>
<gene>
    <name evidence="9" type="ORF">HNR45_000703</name>
</gene>
<name>A0A841R3M5_9FIRM</name>
<feature type="transmembrane region" description="Helical" evidence="8">
    <location>
        <begin position="156"/>
        <end position="176"/>
    </location>
</feature>
<keyword evidence="10" id="KW-1185">Reference proteome</keyword>
<accession>A0A841R3M5</accession>
<evidence type="ECO:0000256" key="2">
    <source>
        <dbReference type="ARBA" id="ARBA00022475"/>
    </source>
</evidence>
<dbReference type="GO" id="GO:0046872">
    <property type="term" value="F:metal ion binding"/>
    <property type="evidence" value="ECO:0007669"/>
    <property type="project" value="UniProtKB-KW"/>
</dbReference>
<dbReference type="GO" id="GO:0071555">
    <property type="term" value="P:cell wall organization"/>
    <property type="evidence" value="ECO:0007669"/>
    <property type="project" value="TreeGrafter"/>
</dbReference>
<dbReference type="GO" id="GO:0009103">
    <property type="term" value="P:lipopolysaccharide biosynthetic process"/>
    <property type="evidence" value="ECO:0007669"/>
    <property type="project" value="TreeGrafter"/>
</dbReference>
<keyword evidence="4 8" id="KW-0812">Transmembrane</keyword>
<reference evidence="9 10" key="1">
    <citation type="submission" date="2020-08" db="EMBL/GenBank/DDBJ databases">
        <title>Genomic Encyclopedia of Type Strains, Phase IV (KMG-IV): sequencing the most valuable type-strain genomes for metagenomic binning, comparative biology and taxonomic classification.</title>
        <authorList>
            <person name="Goeker M."/>
        </authorList>
    </citation>
    <scope>NUCLEOTIDE SEQUENCE [LARGE SCALE GENOMIC DNA]</scope>
    <source>
        <strain evidence="9 10">DSM 21255</strain>
    </source>
</reference>
<evidence type="ECO:0000256" key="8">
    <source>
        <dbReference type="SAM" id="Phobius"/>
    </source>
</evidence>
<keyword evidence="5 8" id="KW-1133">Transmembrane helix</keyword>
<feature type="binding site" evidence="7">
    <location>
        <position position="209"/>
    </location>
    <ligand>
        <name>Mg(2+)</name>
        <dbReference type="ChEBI" id="CHEBI:18420"/>
    </ligand>
</feature>
<dbReference type="InterPro" id="IPR018480">
    <property type="entry name" value="PNAcMuramoyl-5peptid_Trfase_CS"/>
</dbReference>
<feature type="transmembrane region" description="Helical" evidence="8">
    <location>
        <begin position="6"/>
        <end position="26"/>
    </location>
</feature>
<feature type="transmembrane region" description="Helical" evidence="8">
    <location>
        <begin position="286"/>
        <end position="303"/>
    </location>
</feature>
<dbReference type="PROSITE" id="PS01348">
    <property type="entry name" value="MRAY_2"/>
    <property type="match status" value="1"/>
</dbReference>
<dbReference type="EC" id="2.7.8.33" evidence="9"/>
<dbReference type="RefSeq" id="WP_235020600.1">
    <property type="nucleotide sequence ID" value="NZ_CABWNB010000002.1"/>
</dbReference>